<reference evidence="4 5" key="1">
    <citation type="submission" date="2019-05" db="EMBL/GenBank/DDBJ databases">
        <title>Kocuria coralli sp. nov., a novel actinobacterium isolated from coral reef seawater.</title>
        <authorList>
            <person name="Li J."/>
        </authorList>
    </citation>
    <scope>NUCLEOTIDE SEQUENCE [LARGE SCALE GENOMIC DNA]</scope>
    <source>
        <strain evidence="4 5">SCSIO 13007</strain>
    </source>
</reference>
<dbReference type="Gene3D" id="1.10.30.50">
    <property type="match status" value="1"/>
</dbReference>
<protein>
    <submittedName>
        <fullName evidence="4">DUF222 domain-containing protein</fullName>
    </submittedName>
</protein>
<dbReference type="Proteomes" id="UP000325957">
    <property type="component" value="Unassembled WGS sequence"/>
</dbReference>
<dbReference type="InterPro" id="IPR003615">
    <property type="entry name" value="HNH_nuc"/>
</dbReference>
<dbReference type="Pfam" id="PF01844">
    <property type="entry name" value="HNH"/>
    <property type="match status" value="1"/>
</dbReference>
<evidence type="ECO:0000256" key="2">
    <source>
        <dbReference type="SAM" id="MobiDB-lite"/>
    </source>
</evidence>
<accession>A0A5J5KY89</accession>
<dbReference type="Pfam" id="PF02720">
    <property type="entry name" value="DUF222"/>
    <property type="match status" value="1"/>
</dbReference>
<dbReference type="GO" id="GO:0004519">
    <property type="term" value="F:endonuclease activity"/>
    <property type="evidence" value="ECO:0007669"/>
    <property type="project" value="InterPro"/>
</dbReference>
<dbReference type="SMART" id="SM00507">
    <property type="entry name" value="HNHc"/>
    <property type="match status" value="1"/>
</dbReference>
<dbReference type="AlphaFoldDB" id="A0A5J5KY89"/>
<dbReference type="InterPro" id="IPR003870">
    <property type="entry name" value="DUF222"/>
</dbReference>
<dbReference type="InterPro" id="IPR002711">
    <property type="entry name" value="HNH"/>
</dbReference>
<feature type="domain" description="HNH nuclease" evidence="3">
    <location>
        <begin position="376"/>
        <end position="428"/>
    </location>
</feature>
<evidence type="ECO:0000259" key="3">
    <source>
        <dbReference type="SMART" id="SM00507"/>
    </source>
</evidence>
<name>A0A5J5KY89_9MICC</name>
<proteinExistence type="inferred from homology"/>
<feature type="region of interest" description="Disordered" evidence="2">
    <location>
        <begin position="229"/>
        <end position="250"/>
    </location>
</feature>
<dbReference type="EMBL" id="SZWF01000005">
    <property type="protein sequence ID" value="KAA9394639.1"/>
    <property type="molecule type" value="Genomic_DNA"/>
</dbReference>
<comment type="similarity">
    <text evidence="1">Belongs to the Rv1128c/1148c/1588c/1702c/1945/3466 family.</text>
</comment>
<dbReference type="OrthoDB" id="5197219at2"/>
<dbReference type="RefSeq" id="WP_158033310.1">
    <property type="nucleotide sequence ID" value="NZ_ML708614.1"/>
</dbReference>
<evidence type="ECO:0000256" key="1">
    <source>
        <dbReference type="ARBA" id="ARBA00023450"/>
    </source>
</evidence>
<keyword evidence="5" id="KW-1185">Reference proteome</keyword>
<sequence>MAGIQQMVRAEASARGRLLRLIAGLYEEARARHGEQAQQEPAATLAQGSSDLVLRDVAAEISVALMLPAGTARATVAEALIFAGDLPVALAALEDGEITWGQARVILAHWQALTEQAPTRRALRTLTGDVLERAQEEAADLEHKATVLVEDLLARAPHVTTAQLSNYARRRRAGLGAAAAQRACNAARRRRDVWVSPDDDGLAYLTALLDAPTATAIGARIRHLAGTLDDAAPGEGQQLDRHSDPDLQDRPGSGIWMEEHRSMGEKRADVLADLLLDGELPESSGIARGIRGQVSIMVPATGVLAHDPDLDEALAGGIEDPGYGDQPAHLVGYGPIAVEDALRIAAGAPSWKRVLTDPDTGVITCYGRSTYPVPAGLRRLLAVRDETCRFPGCRRQAAGCDIDHTVAWENGGTTDAGNLEHLCRHHHRVKHSAGALGSWAVRHVNPAVETGRIPAGERSPGVLEWVSPTGVVRRSVPGAATPVTTRWLEPRSPVKISGRVQARADLPPPF</sequence>
<gene>
    <name evidence="4" type="ORF">FCK90_05565</name>
</gene>
<evidence type="ECO:0000313" key="4">
    <source>
        <dbReference type="EMBL" id="KAA9394639.1"/>
    </source>
</evidence>
<dbReference type="GO" id="GO:0003676">
    <property type="term" value="F:nucleic acid binding"/>
    <property type="evidence" value="ECO:0007669"/>
    <property type="project" value="InterPro"/>
</dbReference>
<dbReference type="GO" id="GO:0008270">
    <property type="term" value="F:zinc ion binding"/>
    <property type="evidence" value="ECO:0007669"/>
    <property type="project" value="InterPro"/>
</dbReference>
<dbReference type="CDD" id="cd00085">
    <property type="entry name" value="HNHc"/>
    <property type="match status" value="1"/>
</dbReference>
<feature type="compositionally biased region" description="Basic and acidic residues" evidence="2">
    <location>
        <begin position="238"/>
        <end position="249"/>
    </location>
</feature>
<organism evidence="4 5">
    <name type="scientific">Kocuria coralli</name>
    <dbReference type="NCBI Taxonomy" id="1461025"/>
    <lineage>
        <taxon>Bacteria</taxon>
        <taxon>Bacillati</taxon>
        <taxon>Actinomycetota</taxon>
        <taxon>Actinomycetes</taxon>
        <taxon>Micrococcales</taxon>
        <taxon>Micrococcaceae</taxon>
        <taxon>Kocuria</taxon>
    </lineage>
</organism>
<evidence type="ECO:0000313" key="5">
    <source>
        <dbReference type="Proteomes" id="UP000325957"/>
    </source>
</evidence>
<comment type="caution">
    <text evidence="4">The sequence shown here is derived from an EMBL/GenBank/DDBJ whole genome shotgun (WGS) entry which is preliminary data.</text>
</comment>